<protein>
    <submittedName>
        <fullName evidence="3">Uncharacterized protein</fullName>
    </submittedName>
</protein>
<feature type="region of interest" description="Disordered" evidence="1">
    <location>
        <begin position="1"/>
        <end position="26"/>
    </location>
</feature>
<feature type="transmembrane region" description="Helical" evidence="2">
    <location>
        <begin position="64"/>
        <end position="84"/>
    </location>
</feature>
<keyword evidence="4" id="KW-1185">Reference proteome</keyword>
<sequence>MTGGIGFSRQGRQSFEDNHKLGKIRTNSSRPGVFLERKEGNEAALTETIGYLQSLRERRKKVRLWVGTLVALIVILLLLFLTFLN</sequence>
<keyword evidence="2" id="KW-0812">Transmembrane</keyword>
<evidence type="ECO:0000256" key="1">
    <source>
        <dbReference type="SAM" id="MobiDB-lite"/>
    </source>
</evidence>
<keyword evidence="2" id="KW-1133">Transmembrane helix</keyword>
<gene>
    <name evidence="3" type="ORF">Ataiwa_37690</name>
</gene>
<evidence type="ECO:0000313" key="4">
    <source>
        <dbReference type="Proteomes" id="UP001307705"/>
    </source>
</evidence>
<evidence type="ECO:0000313" key="3">
    <source>
        <dbReference type="EMBL" id="GMQ35496.1"/>
    </source>
</evidence>
<accession>A0ABQ6Q5W2</accession>
<evidence type="ECO:0000256" key="2">
    <source>
        <dbReference type="SAM" id="Phobius"/>
    </source>
</evidence>
<proteinExistence type="predicted"/>
<keyword evidence="2" id="KW-0472">Membrane</keyword>
<dbReference type="EMBL" id="BTPE01000020">
    <property type="protein sequence ID" value="GMQ35496.1"/>
    <property type="molecule type" value="Genomic_DNA"/>
</dbReference>
<organism evidence="3 4">
    <name type="scientific">Algoriphagus taiwanensis</name>
    <dbReference type="NCBI Taxonomy" id="1445656"/>
    <lineage>
        <taxon>Bacteria</taxon>
        <taxon>Pseudomonadati</taxon>
        <taxon>Bacteroidota</taxon>
        <taxon>Cytophagia</taxon>
        <taxon>Cytophagales</taxon>
        <taxon>Cyclobacteriaceae</taxon>
        <taxon>Algoriphagus</taxon>
    </lineage>
</organism>
<comment type="caution">
    <text evidence="3">The sequence shown here is derived from an EMBL/GenBank/DDBJ whole genome shotgun (WGS) entry which is preliminary data.</text>
</comment>
<dbReference type="RefSeq" id="WP_338230322.1">
    <property type="nucleotide sequence ID" value="NZ_BTPE01000020.1"/>
</dbReference>
<reference evidence="3 4" key="1">
    <citation type="submission" date="2023-08" db="EMBL/GenBank/DDBJ databases">
        <title>Draft genome sequence of Algoriphagus taiwanensis.</title>
        <authorList>
            <person name="Takatani N."/>
            <person name="Hosokawa M."/>
            <person name="Sawabe T."/>
        </authorList>
    </citation>
    <scope>NUCLEOTIDE SEQUENCE [LARGE SCALE GENOMIC DNA]</scope>
    <source>
        <strain evidence="3 4">JCM 19755</strain>
    </source>
</reference>
<dbReference type="Proteomes" id="UP001307705">
    <property type="component" value="Unassembled WGS sequence"/>
</dbReference>
<name>A0ABQ6Q5W2_9BACT</name>